<dbReference type="InterPro" id="IPR006442">
    <property type="entry name" value="Antitoxin_Phd/YefM"/>
</dbReference>
<dbReference type="SUPFAM" id="SSF143120">
    <property type="entry name" value="YefM-like"/>
    <property type="match status" value="1"/>
</dbReference>
<evidence type="ECO:0000256" key="1">
    <source>
        <dbReference type="ARBA" id="ARBA00009981"/>
    </source>
</evidence>
<comment type="similarity">
    <text evidence="1 2">Belongs to the phD/YefM antitoxin family.</text>
</comment>
<sequence length="98" mass="10882">MERMHTVSLSEAKDKLSAFVDDAERTQEIYRITRHGHASAVIVSADYLDALHETLELLSQPDVIAELRESEADFAAGRVVSGDELRAEYGLPSREAHS</sequence>
<dbReference type="Gene3D" id="1.10.1220.170">
    <property type="match status" value="1"/>
</dbReference>
<dbReference type="PANTHER" id="PTHR33713:SF10">
    <property type="entry name" value="ANTITOXIN YAFN"/>
    <property type="match status" value="1"/>
</dbReference>
<dbReference type="NCBIfam" id="TIGR01552">
    <property type="entry name" value="phd_fam"/>
    <property type="match status" value="1"/>
</dbReference>
<protein>
    <recommendedName>
        <fullName evidence="2">Antitoxin</fullName>
    </recommendedName>
</protein>
<dbReference type="Gene3D" id="3.40.1620.10">
    <property type="entry name" value="YefM-like domain"/>
    <property type="match status" value="1"/>
</dbReference>
<reference evidence="3 4" key="1">
    <citation type="submission" date="2018-03" db="EMBL/GenBank/DDBJ databases">
        <title>Genomic Encyclopedia of Archaeal and Bacterial Type Strains, Phase II (KMG-II): from individual species to whole genera.</title>
        <authorList>
            <person name="Goeker M."/>
        </authorList>
    </citation>
    <scope>NUCLEOTIDE SEQUENCE [LARGE SCALE GENOMIC DNA]</scope>
    <source>
        <strain evidence="3 4">DSM 100065</strain>
    </source>
</reference>
<dbReference type="EMBL" id="PVUE01000023">
    <property type="protein sequence ID" value="PRZ34825.1"/>
    <property type="molecule type" value="Genomic_DNA"/>
</dbReference>
<dbReference type="PANTHER" id="PTHR33713">
    <property type="entry name" value="ANTITOXIN YAFN-RELATED"/>
    <property type="match status" value="1"/>
</dbReference>
<gene>
    <name evidence="3" type="ORF">CLV47_12357</name>
</gene>
<dbReference type="Pfam" id="PF02604">
    <property type="entry name" value="PhdYeFM_antitox"/>
    <property type="match status" value="1"/>
</dbReference>
<dbReference type="InterPro" id="IPR036165">
    <property type="entry name" value="YefM-like_sf"/>
</dbReference>
<evidence type="ECO:0000256" key="2">
    <source>
        <dbReference type="RuleBase" id="RU362080"/>
    </source>
</evidence>
<comment type="function">
    <text evidence="2">Antitoxin component of a type II toxin-antitoxin (TA) system.</text>
</comment>
<dbReference type="InterPro" id="IPR051405">
    <property type="entry name" value="phD/YefM_antitoxin"/>
</dbReference>
<proteinExistence type="inferred from homology"/>
<evidence type="ECO:0000313" key="3">
    <source>
        <dbReference type="EMBL" id="PRZ34825.1"/>
    </source>
</evidence>
<evidence type="ECO:0000313" key="4">
    <source>
        <dbReference type="Proteomes" id="UP000237752"/>
    </source>
</evidence>
<accession>A0A2T0ZEQ5</accession>
<organism evidence="3 4">
    <name type="scientific">Antricoccus suffuscus</name>
    <dbReference type="NCBI Taxonomy" id="1629062"/>
    <lineage>
        <taxon>Bacteria</taxon>
        <taxon>Bacillati</taxon>
        <taxon>Actinomycetota</taxon>
        <taxon>Actinomycetes</taxon>
        <taxon>Geodermatophilales</taxon>
        <taxon>Antricoccaceae</taxon>
        <taxon>Antricoccus</taxon>
    </lineage>
</organism>
<dbReference type="AlphaFoldDB" id="A0A2T0ZEQ5"/>
<name>A0A2T0ZEQ5_9ACTN</name>
<comment type="caution">
    <text evidence="3">The sequence shown here is derived from an EMBL/GenBank/DDBJ whole genome shotgun (WGS) entry which is preliminary data.</text>
</comment>
<dbReference type="Proteomes" id="UP000237752">
    <property type="component" value="Unassembled WGS sequence"/>
</dbReference>
<keyword evidence="4" id="KW-1185">Reference proteome</keyword>